<evidence type="ECO:0000256" key="6">
    <source>
        <dbReference type="ARBA" id="ARBA00023136"/>
    </source>
</evidence>
<keyword evidence="4 8" id="KW-0812">Transmembrane</keyword>
<feature type="transmembrane region" description="Helical" evidence="8">
    <location>
        <begin position="139"/>
        <end position="161"/>
    </location>
</feature>
<dbReference type="PANTHER" id="PTHR30221">
    <property type="entry name" value="SMALL-CONDUCTANCE MECHANOSENSITIVE CHANNEL"/>
    <property type="match status" value="1"/>
</dbReference>
<gene>
    <name evidence="12" type="ORF">ACFOUR_16220</name>
</gene>
<dbReference type="Gene3D" id="1.10.287.1260">
    <property type="match status" value="1"/>
</dbReference>
<organism evidence="12 13">
    <name type="scientific">Halovivax cerinus</name>
    <dbReference type="NCBI Taxonomy" id="1487865"/>
    <lineage>
        <taxon>Archaea</taxon>
        <taxon>Methanobacteriati</taxon>
        <taxon>Methanobacteriota</taxon>
        <taxon>Stenosarchaea group</taxon>
        <taxon>Halobacteria</taxon>
        <taxon>Halobacteriales</taxon>
        <taxon>Natrialbaceae</taxon>
        <taxon>Halovivax</taxon>
    </lineage>
</organism>
<evidence type="ECO:0000256" key="5">
    <source>
        <dbReference type="ARBA" id="ARBA00022989"/>
    </source>
</evidence>
<dbReference type="RefSeq" id="WP_256531577.1">
    <property type="nucleotide sequence ID" value="NZ_CP101824.1"/>
</dbReference>
<dbReference type="PANTHER" id="PTHR30221:SF20">
    <property type="entry name" value="SMALL-CONDUCTANCE MECHANOSENSITIVE CHANNEL"/>
    <property type="match status" value="1"/>
</dbReference>
<evidence type="ECO:0000259" key="11">
    <source>
        <dbReference type="Pfam" id="PF21088"/>
    </source>
</evidence>
<keyword evidence="6 8" id="KW-0472">Membrane</keyword>
<feature type="transmembrane region" description="Helical" evidence="8">
    <location>
        <begin position="20"/>
        <end position="36"/>
    </location>
</feature>
<dbReference type="InterPro" id="IPR006685">
    <property type="entry name" value="MscS_channel_2nd"/>
</dbReference>
<evidence type="ECO:0000256" key="2">
    <source>
        <dbReference type="ARBA" id="ARBA00008017"/>
    </source>
</evidence>
<dbReference type="SUPFAM" id="SSF50182">
    <property type="entry name" value="Sm-like ribonucleoproteins"/>
    <property type="match status" value="1"/>
</dbReference>
<feature type="transmembrane region" description="Helical" evidence="8">
    <location>
        <begin position="98"/>
        <end position="118"/>
    </location>
</feature>
<feature type="domain" description="Mechanosensitive ion channel MscS C-terminal" evidence="10">
    <location>
        <begin position="259"/>
        <end position="343"/>
    </location>
</feature>
<dbReference type="Gene3D" id="2.30.30.60">
    <property type="match status" value="1"/>
</dbReference>
<protein>
    <submittedName>
        <fullName evidence="12">Mechanosensitive ion channel family protein</fullName>
    </submittedName>
</protein>
<feature type="transmembrane region" description="Helical" evidence="8">
    <location>
        <begin position="167"/>
        <end position="197"/>
    </location>
</feature>
<dbReference type="InterPro" id="IPR011014">
    <property type="entry name" value="MscS_channel_TM-2"/>
</dbReference>
<dbReference type="GO" id="GO:0005886">
    <property type="term" value="C:plasma membrane"/>
    <property type="evidence" value="ECO:0007669"/>
    <property type="project" value="UniProtKB-SubCell"/>
</dbReference>
<feature type="domain" description="Mechanosensitive ion channel MscS" evidence="9">
    <location>
        <begin position="186"/>
        <end position="251"/>
    </location>
</feature>
<dbReference type="InterPro" id="IPR049142">
    <property type="entry name" value="MS_channel_1st"/>
</dbReference>
<dbReference type="Pfam" id="PF00924">
    <property type="entry name" value="MS_channel_2nd"/>
    <property type="match status" value="1"/>
</dbReference>
<dbReference type="InterPro" id="IPR049278">
    <property type="entry name" value="MS_channel_C"/>
</dbReference>
<dbReference type="InterPro" id="IPR010920">
    <property type="entry name" value="LSM_dom_sf"/>
</dbReference>
<dbReference type="SUPFAM" id="SSF82689">
    <property type="entry name" value="Mechanosensitive channel protein MscS (YggB), C-terminal domain"/>
    <property type="match status" value="1"/>
</dbReference>
<comment type="caution">
    <text evidence="12">The sequence shown here is derived from an EMBL/GenBank/DDBJ whole genome shotgun (WGS) entry which is preliminary data.</text>
</comment>
<keyword evidence="3" id="KW-1003">Cell membrane</keyword>
<dbReference type="AlphaFoldDB" id="A0ABD5NS58"/>
<dbReference type="GeneID" id="73904326"/>
<dbReference type="Pfam" id="PF21082">
    <property type="entry name" value="MS_channel_3rd"/>
    <property type="match status" value="1"/>
</dbReference>
<dbReference type="InterPro" id="IPR045275">
    <property type="entry name" value="MscS_archaea/bacteria_type"/>
</dbReference>
<dbReference type="Pfam" id="PF21088">
    <property type="entry name" value="MS_channel_1st"/>
    <property type="match status" value="1"/>
</dbReference>
<comment type="similarity">
    <text evidence="2">Belongs to the MscS (TC 1.A.23) family.</text>
</comment>
<evidence type="ECO:0000313" key="13">
    <source>
        <dbReference type="Proteomes" id="UP001595846"/>
    </source>
</evidence>
<feature type="compositionally biased region" description="Gly residues" evidence="7">
    <location>
        <begin position="386"/>
        <end position="400"/>
    </location>
</feature>
<keyword evidence="13" id="KW-1185">Reference proteome</keyword>
<evidence type="ECO:0000256" key="4">
    <source>
        <dbReference type="ARBA" id="ARBA00022692"/>
    </source>
</evidence>
<dbReference type="Gene3D" id="3.30.70.100">
    <property type="match status" value="1"/>
</dbReference>
<evidence type="ECO:0000256" key="1">
    <source>
        <dbReference type="ARBA" id="ARBA00004651"/>
    </source>
</evidence>
<evidence type="ECO:0000259" key="9">
    <source>
        <dbReference type="Pfam" id="PF00924"/>
    </source>
</evidence>
<evidence type="ECO:0000259" key="10">
    <source>
        <dbReference type="Pfam" id="PF21082"/>
    </source>
</evidence>
<dbReference type="SUPFAM" id="SSF82861">
    <property type="entry name" value="Mechanosensitive channel protein MscS (YggB), transmembrane region"/>
    <property type="match status" value="1"/>
</dbReference>
<feature type="region of interest" description="Disordered" evidence="7">
    <location>
        <begin position="371"/>
        <end position="400"/>
    </location>
</feature>
<comment type="subcellular location">
    <subcellularLocation>
        <location evidence="1">Cell membrane</location>
        <topology evidence="1">Multi-pass membrane protein</topology>
    </subcellularLocation>
</comment>
<reference evidence="12 13" key="1">
    <citation type="journal article" date="2019" name="Int. J. Syst. Evol. Microbiol.">
        <title>The Global Catalogue of Microorganisms (GCM) 10K type strain sequencing project: providing services to taxonomists for standard genome sequencing and annotation.</title>
        <authorList>
            <consortium name="The Broad Institute Genomics Platform"/>
            <consortium name="The Broad Institute Genome Sequencing Center for Infectious Disease"/>
            <person name="Wu L."/>
            <person name="Ma J."/>
        </authorList>
    </citation>
    <scope>NUCLEOTIDE SEQUENCE [LARGE SCALE GENOMIC DNA]</scope>
    <source>
        <strain evidence="12 13">IBRC-M 10256</strain>
    </source>
</reference>
<evidence type="ECO:0000313" key="12">
    <source>
        <dbReference type="EMBL" id="MFC3959908.1"/>
    </source>
</evidence>
<evidence type="ECO:0000256" key="8">
    <source>
        <dbReference type="SAM" id="Phobius"/>
    </source>
</evidence>
<evidence type="ECO:0000256" key="7">
    <source>
        <dbReference type="SAM" id="MobiDB-lite"/>
    </source>
</evidence>
<proteinExistence type="inferred from homology"/>
<keyword evidence="5 8" id="KW-1133">Transmembrane helix</keyword>
<accession>A0ABD5NS58</accession>
<feature type="domain" description="Mechanosensitive ion channel transmembrane helices 2/3" evidence="11">
    <location>
        <begin position="144"/>
        <end position="183"/>
    </location>
</feature>
<evidence type="ECO:0000256" key="3">
    <source>
        <dbReference type="ARBA" id="ARBA00022475"/>
    </source>
</evidence>
<dbReference type="EMBL" id="JBHSAQ010000014">
    <property type="protein sequence ID" value="MFC3959908.1"/>
    <property type="molecule type" value="Genomic_DNA"/>
</dbReference>
<dbReference type="InterPro" id="IPR023408">
    <property type="entry name" value="MscS_beta-dom_sf"/>
</dbReference>
<name>A0ABD5NS58_9EURY</name>
<dbReference type="InterPro" id="IPR011066">
    <property type="entry name" value="MscS_channel_C_sf"/>
</dbReference>
<sequence>MDASITALDGLGTIFETTTQRLVVTALVTASFVYGLRVGRRALKRLDDHVRPVYRDVVGALVFLAGSGLASGIVVGTWQQTTHVTTVVNGNGLGGETIARLIVSTILVVTGVIGTRFLRRLIRNILGSASSVTDHQKEVTYRLTQVIVYAMVSIIVLGIWVEDIGAILVGAGFLGIVLGMAAQQTLGSVLSGFVLMFSRPFEIGDWVLIGDVHEGVVTDISIVDTRLRTVDGEYIVLPNDVVGSSAVTNRSHAGRLRLEVEVGVDYAADVERAAALATEIAESVDIVLNAPSPRVATKSLGDSSVVLGVRFWIDRPRARRAAEARTAVTNAIKAGFDDADVKIPFPQRELSGAVDATADPHAVDESEAVVAYEETDETGPATSDNGTGGAQNGDGTSGDS</sequence>
<feature type="transmembrane region" description="Helical" evidence="8">
    <location>
        <begin position="57"/>
        <end position="78"/>
    </location>
</feature>
<dbReference type="Proteomes" id="UP001595846">
    <property type="component" value="Unassembled WGS sequence"/>
</dbReference>